<dbReference type="GO" id="GO:0006313">
    <property type="term" value="P:DNA transposition"/>
    <property type="evidence" value="ECO:0007669"/>
    <property type="project" value="InterPro"/>
</dbReference>
<dbReference type="EMBL" id="BMAO01022810">
    <property type="protein sequence ID" value="GFQ84569.1"/>
    <property type="molecule type" value="Genomic_DNA"/>
</dbReference>
<dbReference type="Pfam" id="PF13358">
    <property type="entry name" value="DDE_3"/>
    <property type="match status" value="1"/>
</dbReference>
<dbReference type="Proteomes" id="UP000887116">
    <property type="component" value="Unassembled WGS sequence"/>
</dbReference>
<dbReference type="GO" id="GO:0005634">
    <property type="term" value="C:nucleus"/>
    <property type="evidence" value="ECO:0007669"/>
    <property type="project" value="UniProtKB-SubCell"/>
</dbReference>
<name>A0A8X6FPW9_TRICU</name>
<comment type="subcellular location">
    <subcellularLocation>
        <location evidence="1">Nucleus</location>
    </subcellularLocation>
</comment>
<evidence type="ECO:0000313" key="4">
    <source>
        <dbReference type="EMBL" id="GFQ84569.1"/>
    </source>
</evidence>
<reference evidence="4" key="1">
    <citation type="submission" date="2020-07" db="EMBL/GenBank/DDBJ databases">
        <title>Multicomponent nature underlies the extraordinary mechanical properties of spider dragline silk.</title>
        <authorList>
            <person name="Kono N."/>
            <person name="Nakamura H."/>
            <person name="Mori M."/>
            <person name="Yoshida Y."/>
            <person name="Ohtoshi R."/>
            <person name="Malay A.D."/>
            <person name="Moran D.A.P."/>
            <person name="Tomita M."/>
            <person name="Numata K."/>
            <person name="Arakawa K."/>
        </authorList>
    </citation>
    <scope>NUCLEOTIDE SEQUENCE</scope>
</reference>
<dbReference type="AlphaFoldDB" id="A0A8X6FPW9"/>
<dbReference type="SUPFAM" id="SSF46689">
    <property type="entry name" value="Homeodomain-like"/>
    <property type="match status" value="1"/>
</dbReference>
<comment type="caution">
    <text evidence="4">The sequence shown here is derived from an EMBL/GenBank/DDBJ whole genome shotgun (WGS) entry which is preliminary data.</text>
</comment>
<accession>A0A8X6FPW9</accession>
<dbReference type="PANTHER" id="PTHR23022:SF119">
    <property type="entry name" value="TC1-LIKE TRANSPOSASE DDE DOMAIN-CONTAINING PROTEIN"/>
    <property type="match status" value="1"/>
</dbReference>
<gene>
    <name evidence="4" type="primary">tc1a_75</name>
    <name evidence="4" type="ORF">TNCT_311511</name>
</gene>
<proteinExistence type="predicted"/>
<evidence type="ECO:0000313" key="5">
    <source>
        <dbReference type="Proteomes" id="UP000887116"/>
    </source>
</evidence>
<dbReference type="OrthoDB" id="6417450at2759"/>
<dbReference type="InterPro" id="IPR009057">
    <property type="entry name" value="Homeodomain-like_sf"/>
</dbReference>
<feature type="domain" description="Tc1-like transposase DDE" evidence="3">
    <location>
        <begin position="184"/>
        <end position="284"/>
    </location>
</feature>
<sequence>MEFRHAIYRLYDEEHVSERKIAQMLGLSPSTVHYWITRRGESATTKSGRPRVTDAHTDQNLYEASRKDPFLSAVDLQKEWTPACSVDTVRNRLKQKGLKCRTPARKPFLTQFHRQMRYVYAHSKLHWSVSEWHRVVFSDEKIFRSSSRGALRVYRPVQGSDRFDEQYLVHSSNPIYGRPRFTLCVWMAFGGKGKIRTLHRIERPTLNTDYYINHILSSIETELCEENEEKELIFMQDLSSVHTSRQTTLWLQEHNVNVMHDWPPKGPDMNPVENVWAELVRRLEIHWRQTGVRNRDQLWEDVLQVFHELPEEYFENLIRSMPDESKLSPASMEDGQSIEKVSMRYSNNSSSCSVKYFQIQGLEGAHFKHMNFK</sequence>
<dbReference type="Gene3D" id="3.30.420.10">
    <property type="entry name" value="Ribonuclease H-like superfamily/Ribonuclease H"/>
    <property type="match status" value="1"/>
</dbReference>
<dbReference type="GO" id="GO:0015074">
    <property type="term" value="P:DNA integration"/>
    <property type="evidence" value="ECO:0007669"/>
    <property type="project" value="InterPro"/>
</dbReference>
<evidence type="ECO:0000259" key="3">
    <source>
        <dbReference type="Pfam" id="PF13358"/>
    </source>
</evidence>
<dbReference type="InterPro" id="IPR052338">
    <property type="entry name" value="Transposase_5"/>
</dbReference>
<evidence type="ECO:0000259" key="2">
    <source>
        <dbReference type="Pfam" id="PF01498"/>
    </source>
</evidence>
<dbReference type="Pfam" id="PF01498">
    <property type="entry name" value="HTH_Tnp_Tc3_2"/>
    <property type="match status" value="1"/>
</dbReference>
<organism evidence="4 5">
    <name type="scientific">Trichonephila clavata</name>
    <name type="common">Joro spider</name>
    <name type="synonym">Nephila clavata</name>
    <dbReference type="NCBI Taxonomy" id="2740835"/>
    <lineage>
        <taxon>Eukaryota</taxon>
        <taxon>Metazoa</taxon>
        <taxon>Ecdysozoa</taxon>
        <taxon>Arthropoda</taxon>
        <taxon>Chelicerata</taxon>
        <taxon>Arachnida</taxon>
        <taxon>Araneae</taxon>
        <taxon>Araneomorphae</taxon>
        <taxon>Entelegynae</taxon>
        <taxon>Araneoidea</taxon>
        <taxon>Nephilidae</taxon>
        <taxon>Trichonephila</taxon>
    </lineage>
</organism>
<dbReference type="GO" id="GO:0003677">
    <property type="term" value="F:DNA binding"/>
    <property type="evidence" value="ECO:0007669"/>
    <property type="project" value="InterPro"/>
</dbReference>
<dbReference type="InterPro" id="IPR002492">
    <property type="entry name" value="Transposase_Tc1-like"/>
</dbReference>
<feature type="domain" description="Transposase Tc1-like" evidence="2">
    <location>
        <begin position="59"/>
        <end position="124"/>
    </location>
</feature>
<dbReference type="InterPro" id="IPR038717">
    <property type="entry name" value="Tc1-like_DDE_dom"/>
</dbReference>
<protein>
    <submittedName>
        <fullName evidence="4">Transposable element Tc1 transposase</fullName>
    </submittedName>
</protein>
<dbReference type="PANTHER" id="PTHR23022">
    <property type="entry name" value="TRANSPOSABLE ELEMENT-RELATED"/>
    <property type="match status" value="1"/>
</dbReference>
<keyword evidence="5" id="KW-1185">Reference proteome</keyword>
<dbReference type="InterPro" id="IPR036397">
    <property type="entry name" value="RNaseH_sf"/>
</dbReference>
<evidence type="ECO:0000256" key="1">
    <source>
        <dbReference type="ARBA" id="ARBA00004123"/>
    </source>
</evidence>